<gene>
    <name evidence="4" type="ORF">AGRHK599_LOCUS4924</name>
</gene>
<dbReference type="Proteomes" id="UP000528185">
    <property type="component" value="Unassembled WGS sequence"/>
</dbReference>
<evidence type="ECO:0000313" key="4">
    <source>
        <dbReference type="EMBL" id="CAD0216661.1"/>
    </source>
</evidence>
<feature type="domain" description="FecR protein" evidence="2">
    <location>
        <begin position="102"/>
        <end position="193"/>
    </location>
</feature>
<feature type="domain" description="FecR N-terminal" evidence="3">
    <location>
        <begin position="12"/>
        <end position="53"/>
    </location>
</feature>
<dbReference type="GO" id="GO:0016989">
    <property type="term" value="F:sigma factor antagonist activity"/>
    <property type="evidence" value="ECO:0007669"/>
    <property type="project" value="TreeGrafter"/>
</dbReference>
<feature type="transmembrane region" description="Helical" evidence="1">
    <location>
        <begin position="76"/>
        <end position="94"/>
    </location>
</feature>
<dbReference type="Gene3D" id="3.55.50.30">
    <property type="match status" value="1"/>
</dbReference>
<comment type="caution">
    <text evidence="4">The sequence shown here is derived from an EMBL/GenBank/DDBJ whole genome shotgun (WGS) entry which is preliminary data.</text>
</comment>
<dbReference type="InterPro" id="IPR012373">
    <property type="entry name" value="Ferrdict_sens_TM"/>
</dbReference>
<keyword evidence="1" id="KW-0812">Transmembrane</keyword>
<dbReference type="AlphaFoldDB" id="A0AAN2A8H0"/>
<evidence type="ECO:0008006" key="6">
    <source>
        <dbReference type="Google" id="ProtNLM"/>
    </source>
</evidence>
<keyword evidence="1" id="KW-0472">Membrane</keyword>
<dbReference type="RefSeq" id="WP_065116744.1">
    <property type="nucleotide sequence ID" value="NZ_CP019702.2"/>
</dbReference>
<dbReference type="PIRSF" id="PIRSF018266">
    <property type="entry name" value="FecR"/>
    <property type="match status" value="1"/>
</dbReference>
<name>A0AAN2A8H0_RHIRH</name>
<sequence length="308" mass="34927">MQDDETDPIYMEALEWFVQMKDEQVSERDWLDFETWLAAHPSHRSAYDRAQALWDRFDMVKPEFERRQAGTIGRRGALLGGLAVLIGAPVAYLYTHADLFADFRTDVAERHSFTLPDGSTVELGGYSALSMLYSGSERRLILHRGQAFFRVAADINRPFVVQAESGRIRALGTEFDVKIMPDMVTVSVIEHAVVVQAPGADDVVVQSGWQLDYGADGIRPLTQADAATVQAWRRDRIVFEDVPLWRVLAELERYRRGRIILMDRSIGDVPVTAIFDTRHTEIALQTIAETLPLRILNANGYVTVIYRR</sequence>
<dbReference type="Pfam" id="PF04773">
    <property type="entry name" value="FecR"/>
    <property type="match status" value="1"/>
</dbReference>
<accession>A0AAN2A8H0</accession>
<evidence type="ECO:0000259" key="3">
    <source>
        <dbReference type="Pfam" id="PF16220"/>
    </source>
</evidence>
<dbReference type="KEGG" id="aro:B0909_13480"/>
<dbReference type="PANTHER" id="PTHR30273:SF2">
    <property type="entry name" value="PROTEIN FECR"/>
    <property type="match status" value="1"/>
</dbReference>
<evidence type="ECO:0000256" key="1">
    <source>
        <dbReference type="SAM" id="Phobius"/>
    </source>
</evidence>
<dbReference type="Pfam" id="PF16220">
    <property type="entry name" value="DUF4880"/>
    <property type="match status" value="1"/>
</dbReference>
<protein>
    <recommendedName>
        <fullName evidence="6">FecR family protein</fullName>
    </recommendedName>
</protein>
<evidence type="ECO:0000313" key="5">
    <source>
        <dbReference type="Proteomes" id="UP000528185"/>
    </source>
</evidence>
<dbReference type="InterPro" id="IPR032623">
    <property type="entry name" value="FecR_N"/>
</dbReference>
<dbReference type="Gene3D" id="2.60.120.1440">
    <property type="match status" value="1"/>
</dbReference>
<proteinExistence type="predicted"/>
<organism evidence="4 5">
    <name type="scientific">Rhizobium rhizogenes</name>
    <name type="common">Agrobacterium rhizogenes</name>
    <dbReference type="NCBI Taxonomy" id="359"/>
    <lineage>
        <taxon>Bacteria</taxon>
        <taxon>Pseudomonadati</taxon>
        <taxon>Pseudomonadota</taxon>
        <taxon>Alphaproteobacteria</taxon>
        <taxon>Hyphomicrobiales</taxon>
        <taxon>Rhizobiaceae</taxon>
        <taxon>Rhizobium/Agrobacterium group</taxon>
        <taxon>Rhizobium</taxon>
    </lineage>
</organism>
<dbReference type="InterPro" id="IPR006860">
    <property type="entry name" value="FecR"/>
</dbReference>
<dbReference type="PANTHER" id="PTHR30273">
    <property type="entry name" value="PERIPLASMIC SIGNAL SENSOR AND SIGMA FACTOR ACTIVATOR FECR-RELATED"/>
    <property type="match status" value="1"/>
</dbReference>
<keyword evidence="1" id="KW-1133">Transmembrane helix</keyword>
<evidence type="ECO:0000259" key="2">
    <source>
        <dbReference type="Pfam" id="PF04773"/>
    </source>
</evidence>
<reference evidence="4 5" key="1">
    <citation type="submission" date="2020-06" db="EMBL/GenBank/DDBJ databases">
        <authorList>
            <person name="De Coninck B."/>
            <person name="Ibrahim H."/>
        </authorList>
    </citation>
    <scope>NUCLEOTIDE SEQUENCE [LARGE SCALE GENOMIC DNA]</scope>
    <source>
        <strain evidence="4">Ag_rhizogenes_K599</strain>
    </source>
</reference>
<dbReference type="EMBL" id="CAICSX020000002">
    <property type="protein sequence ID" value="CAD0216661.1"/>
    <property type="molecule type" value="Genomic_DNA"/>
</dbReference>